<reference evidence="1 2" key="1">
    <citation type="submission" date="2015-12" db="EMBL/GenBank/DDBJ databases">
        <title>The genome of Folsomia candida.</title>
        <authorList>
            <person name="Faddeeva A."/>
            <person name="Derks M.F."/>
            <person name="Anvar Y."/>
            <person name="Smit S."/>
            <person name="Van Straalen N."/>
            <person name="Roelofs D."/>
        </authorList>
    </citation>
    <scope>NUCLEOTIDE SEQUENCE [LARGE SCALE GENOMIC DNA]</scope>
    <source>
        <strain evidence="1 2">VU population</strain>
        <tissue evidence="1">Whole body</tissue>
    </source>
</reference>
<sequence length="305" mass="35881">MNVSQILYIFSKCFVILYQTSLFEWEHGVSDTPQIFINNSVPHYTHEQFHYYYKFFLKNEVKYRVEKLANFQCLVELEYGWSPIQTHIFYAPRLGFVFPPSNYHHEADELDHNYPFKTYLLRFRVLFVETCNDPRCWTNWIASISNWGLGDMSMAHRIIVELASDKDNLKSNVWLMCKFCHPKFFTLLRFDNFATFYDVYNAFSNSDALANQISWEIKDPATWYQVLNGLAPKSKGETPACFEIRKYHHQRCVPVEYILLKAVITSISTYRNVTIHSTTNSFGENVRSGFGKTQGFNQKVTTQGF</sequence>
<comment type="caution">
    <text evidence="1">The sequence shown here is derived from an EMBL/GenBank/DDBJ whole genome shotgun (WGS) entry which is preliminary data.</text>
</comment>
<evidence type="ECO:0000313" key="1">
    <source>
        <dbReference type="EMBL" id="OXA49124.1"/>
    </source>
</evidence>
<name>A0A226DWD5_FOLCA</name>
<dbReference type="EMBL" id="LNIX01000010">
    <property type="protein sequence ID" value="OXA49124.1"/>
    <property type="molecule type" value="Genomic_DNA"/>
</dbReference>
<keyword evidence="2" id="KW-1185">Reference proteome</keyword>
<protein>
    <submittedName>
        <fullName evidence="1">Uncharacterized protein</fullName>
    </submittedName>
</protein>
<organism evidence="1 2">
    <name type="scientific">Folsomia candida</name>
    <name type="common">Springtail</name>
    <dbReference type="NCBI Taxonomy" id="158441"/>
    <lineage>
        <taxon>Eukaryota</taxon>
        <taxon>Metazoa</taxon>
        <taxon>Ecdysozoa</taxon>
        <taxon>Arthropoda</taxon>
        <taxon>Hexapoda</taxon>
        <taxon>Collembola</taxon>
        <taxon>Entomobryomorpha</taxon>
        <taxon>Isotomoidea</taxon>
        <taxon>Isotomidae</taxon>
        <taxon>Proisotominae</taxon>
        <taxon>Folsomia</taxon>
    </lineage>
</organism>
<gene>
    <name evidence="1" type="ORF">Fcan01_16079</name>
</gene>
<proteinExistence type="predicted"/>
<accession>A0A226DWD5</accession>
<dbReference type="Proteomes" id="UP000198287">
    <property type="component" value="Unassembled WGS sequence"/>
</dbReference>
<dbReference type="AlphaFoldDB" id="A0A226DWD5"/>
<evidence type="ECO:0000313" key="2">
    <source>
        <dbReference type="Proteomes" id="UP000198287"/>
    </source>
</evidence>